<evidence type="ECO:0000313" key="5">
    <source>
        <dbReference type="EMBL" id="HAA8491775.1"/>
    </source>
</evidence>
<evidence type="ECO:0000313" key="6">
    <source>
        <dbReference type="Proteomes" id="UP000365297"/>
    </source>
</evidence>
<dbReference type="RefSeq" id="WP_031642456.1">
    <property type="nucleotide sequence ID" value="NZ_CP168882.1"/>
</dbReference>
<dbReference type="EMBL" id="DAAEEB010000016">
    <property type="protein sequence ID" value="HAA8054549.1"/>
    <property type="molecule type" value="Genomic_DNA"/>
</dbReference>
<dbReference type="Proteomes" id="UP000365297">
    <property type="component" value="Unassembled WGS sequence"/>
</dbReference>
<evidence type="ECO:0000313" key="2">
    <source>
        <dbReference type="EMBL" id="EAC5551959.1"/>
    </source>
</evidence>
<gene>
    <name evidence="2" type="ORF">ARY78_16215</name>
    <name evidence="3" type="ORF">F6515_14335</name>
    <name evidence="4" type="ORF">GHH22_15545</name>
    <name evidence="5" type="ORF">GHO09_14860</name>
</gene>
<evidence type="ECO:0000313" key="4">
    <source>
        <dbReference type="EMBL" id="HAA8054549.1"/>
    </source>
</evidence>
<dbReference type="EMBL" id="AALGDA010000074">
    <property type="protein sequence ID" value="ECY9784152.1"/>
    <property type="molecule type" value="Genomic_DNA"/>
</dbReference>
<name>A0A3T2GNS0_LISMN</name>
<evidence type="ECO:0000256" key="1">
    <source>
        <dbReference type="SAM" id="MobiDB-lite"/>
    </source>
</evidence>
<feature type="region of interest" description="Disordered" evidence="1">
    <location>
        <begin position="55"/>
        <end position="78"/>
    </location>
</feature>
<proteinExistence type="predicted"/>
<protein>
    <submittedName>
        <fullName evidence="2">Uncharacterized protein</fullName>
    </submittedName>
</protein>
<dbReference type="AlphaFoldDB" id="A0A3T2GNS0"/>
<comment type="caution">
    <text evidence="2">The sequence shown here is derived from an EMBL/GenBank/DDBJ whole genome shotgun (WGS) entry which is preliminary data.</text>
</comment>
<accession>A0A3T2GNS0</accession>
<reference evidence="4 8" key="1">
    <citation type="journal article" date="2018" name="Genome Biol.">
        <title>SKESA: strategic k-mer extension for scrupulous assemblies.</title>
        <authorList>
            <person name="Souvorov A."/>
            <person name="Agarwala R."/>
            <person name="Lipman D.J."/>
        </authorList>
    </citation>
    <scope>NUCLEOTIDE SEQUENCE [LARGE SCALE GENOMIC DNA]</scope>
    <source>
        <strain evidence="4">09CEB371LM</strain>
        <strain evidence="5">Sam_F526FDD3-C0F7-43DB-B204-E231FEF9C926</strain>
    </source>
</reference>
<feature type="compositionally biased region" description="Basic and acidic residues" evidence="1">
    <location>
        <begin position="66"/>
        <end position="78"/>
    </location>
</feature>
<dbReference type="EMBL" id="DAAEQL010000013">
    <property type="protein sequence ID" value="HAA8491775.1"/>
    <property type="molecule type" value="Genomic_DNA"/>
</dbReference>
<reference evidence="2 6" key="2">
    <citation type="submission" date="2018-06" db="EMBL/GenBank/DDBJ databases">
        <authorList>
            <consortium name="GenomeTrakr: Next Generation Sequencing Network for Food Pathogen Tracability"/>
        </authorList>
    </citation>
    <scope>NUCLEOTIDE SEQUENCE [LARGE SCALE GENOMIC DNA]</scope>
    <source>
        <strain evidence="2 6">FDA00007096</strain>
    </source>
</reference>
<evidence type="ECO:0000313" key="8">
    <source>
        <dbReference type="Proteomes" id="UP000840567"/>
    </source>
</evidence>
<reference evidence="4" key="4">
    <citation type="submission" date="2019-10" db="EMBL/GenBank/DDBJ databases">
        <authorList>
            <consortium name="NCBI Pathogen Detection Project"/>
        </authorList>
    </citation>
    <scope>NUCLEOTIDE SEQUENCE</scope>
    <source>
        <strain evidence="4">09CEB371LM</strain>
        <strain evidence="5">Sam_F526FDD3-C0F7-43DB-B204-E231FEF9C926</strain>
    </source>
</reference>
<organism evidence="2 6">
    <name type="scientific">Listeria monocytogenes</name>
    <dbReference type="NCBI Taxonomy" id="1639"/>
    <lineage>
        <taxon>Bacteria</taxon>
        <taxon>Bacillati</taxon>
        <taxon>Bacillota</taxon>
        <taxon>Bacilli</taxon>
        <taxon>Bacillales</taxon>
        <taxon>Listeriaceae</taxon>
        <taxon>Listeria</taxon>
    </lineage>
</organism>
<dbReference type="Proteomes" id="UP000840567">
    <property type="component" value="Unassembled WGS sequence"/>
</dbReference>
<reference evidence="3 7" key="3">
    <citation type="submission" date="2019-09" db="EMBL/GenBank/DDBJ databases">
        <authorList>
            <consortium name="PulseNet: The National Subtyping Network for Foodborne Disease Surveillance"/>
            <person name="Tarr C.L."/>
            <person name="Trees E."/>
            <person name="Katz L.S."/>
            <person name="Carleton-Romer H.A."/>
            <person name="Stroika S."/>
            <person name="Kucerova Z."/>
            <person name="Roache K.F."/>
            <person name="Sabol A.L."/>
            <person name="Besser J."/>
            <person name="Gerner-Smidt P."/>
        </authorList>
    </citation>
    <scope>NUCLEOTIDE SEQUENCE [LARGE SCALE GENOMIC DNA]</scope>
    <source>
        <strain evidence="3 7">PNUSAL005692</strain>
    </source>
</reference>
<dbReference type="Proteomes" id="UP000489121">
    <property type="component" value="Unassembled WGS sequence"/>
</dbReference>
<dbReference type="Proteomes" id="UP000840039">
    <property type="component" value="Unassembled WGS sequence"/>
</dbReference>
<sequence>MINSTEQAKFMKQMAEALMVQVGVDPKKWREDILLQGYQNFVLQNSKHVIQVIETHDQRTSSQKSFKPDQPKQEHKSQ</sequence>
<evidence type="ECO:0000313" key="3">
    <source>
        <dbReference type="EMBL" id="ECY9784152.1"/>
    </source>
</evidence>
<dbReference type="EMBL" id="AAAIXK010000012">
    <property type="protein sequence ID" value="EAC5551959.1"/>
    <property type="molecule type" value="Genomic_DNA"/>
</dbReference>
<evidence type="ECO:0000313" key="7">
    <source>
        <dbReference type="Proteomes" id="UP000489121"/>
    </source>
</evidence>